<dbReference type="OrthoDB" id="282599at2"/>
<evidence type="ECO:0000313" key="2">
    <source>
        <dbReference type="EMBL" id="SHK19530.1"/>
    </source>
</evidence>
<dbReference type="InterPro" id="IPR013424">
    <property type="entry name" value="Ice-binding_C"/>
</dbReference>
<feature type="signal peptide" evidence="1">
    <location>
        <begin position="1"/>
        <end position="20"/>
    </location>
</feature>
<organism evidence="2 3">
    <name type="scientific">Rubritalea squalenifaciens DSM 18772</name>
    <dbReference type="NCBI Taxonomy" id="1123071"/>
    <lineage>
        <taxon>Bacteria</taxon>
        <taxon>Pseudomonadati</taxon>
        <taxon>Verrucomicrobiota</taxon>
        <taxon>Verrucomicrobiia</taxon>
        <taxon>Verrucomicrobiales</taxon>
        <taxon>Rubritaleaceae</taxon>
        <taxon>Rubritalea</taxon>
    </lineage>
</organism>
<proteinExistence type="predicted"/>
<gene>
    <name evidence="2" type="ORF">SAMN02745181_3397</name>
</gene>
<keyword evidence="3" id="KW-1185">Reference proteome</keyword>
<feature type="chain" id="PRO_5012635760" evidence="1">
    <location>
        <begin position="21"/>
        <end position="245"/>
    </location>
</feature>
<evidence type="ECO:0000256" key="1">
    <source>
        <dbReference type="SAM" id="SignalP"/>
    </source>
</evidence>
<accession>A0A1M6QHE0</accession>
<sequence>MRNLTKISLALLLASSQSQAALTWTGNNNTLYAESNWEADGGGTPAADTINPGQAIDTAITGGLIIIGASGTGSPNNFGTNSFNIGDNDLILEAGQTLASSGSYGLVASNISHTFTIQGGSTVNLQFINTLTITLDGASSLTLRGGNSPLPGSSTVNFLDTDSTLSFLNEDLASFQAEHQSVITVGGNALVLGSDPYAIEAGDNAVLTSINGGLGTQVNAIAIPEPSNTALIGLTGLGFILRRRK</sequence>
<evidence type="ECO:0000313" key="3">
    <source>
        <dbReference type="Proteomes" id="UP000184510"/>
    </source>
</evidence>
<reference evidence="2 3" key="1">
    <citation type="submission" date="2016-11" db="EMBL/GenBank/DDBJ databases">
        <authorList>
            <person name="Jaros S."/>
            <person name="Januszkiewicz K."/>
            <person name="Wedrychowicz H."/>
        </authorList>
    </citation>
    <scope>NUCLEOTIDE SEQUENCE [LARGE SCALE GENOMIC DNA]</scope>
    <source>
        <strain evidence="2 3">DSM 18772</strain>
    </source>
</reference>
<protein>
    <submittedName>
        <fullName evidence="2">PEP-CTERM protein-sorting domain-containing protein</fullName>
    </submittedName>
</protein>
<dbReference type="Proteomes" id="UP000184510">
    <property type="component" value="Unassembled WGS sequence"/>
</dbReference>
<dbReference type="RefSeq" id="WP_159435031.1">
    <property type="nucleotide sequence ID" value="NZ_FQYR01000006.1"/>
</dbReference>
<dbReference type="InParanoid" id="A0A1M6QHE0"/>
<name>A0A1M6QHE0_9BACT</name>
<dbReference type="AlphaFoldDB" id="A0A1M6QHE0"/>
<keyword evidence="1" id="KW-0732">Signal</keyword>
<dbReference type="NCBIfam" id="TIGR02595">
    <property type="entry name" value="PEP_CTERM"/>
    <property type="match status" value="1"/>
</dbReference>
<dbReference type="STRING" id="1123071.SAMN02745181_3397"/>
<dbReference type="EMBL" id="FQYR01000006">
    <property type="protein sequence ID" value="SHK19530.1"/>
    <property type="molecule type" value="Genomic_DNA"/>
</dbReference>